<evidence type="ECO:0000313" key="2">
    <source>
        <dbReference type="EMBL" id="KAJ8977266.1"/>
    </source>
</evidence>
<dbReference type="Proteomes" id="UP001162164">
    <property type="component" value="Unassembled WGS sequence"/>
</dbReference>
<proteinExistence type="predicted"/>
<dbReference type="Pfam" id="PF18293">
    <property type="entry name" value="Caprin-1_dimer"/>
    <property type="match status" value="1"/>
</dbReference>
<organism evidence="2 3">
    <name type="scientific">Molorchus minor</name>
    <dbReference type="NCBI Taxonomy" id="1323400"/>
    <lineage>
        <taxon>Eukaryota</taxon>
        <taxon>Metazoa</taxon>
        <taxon>Ecdysozoa</taxon>
        <taxon>Arthropoda</taxon>
        <taxon>Hexapoda</taxon>
        <taxon>Insecta</taxon>
        <taxon>Pterygota</taxon>
        <taxon>Neoptera</taxon>
        <taxon>Endopterygota</taxon>
        <taxon>Coleoptera</taxon>
        <taxon>Polyphaga</taxon>
        <taxon>Cucujiformia</taxon>
        <taxon>Chrysomeloidea</taxon>
        <taxon>Cerambycidae</taxon>
        <taxon>Lamiinae</taxon>
        <taxon>Monochamini</taxon>
        <taxon>Molorchus</taxon>
    </lineage>
</organism>
<accession>A0ABQ9JGC7</accession>
<feature type="domain" description="Caprin-1 dimerization" evidence="1">
    <location>
        <begin position="1"/>
        <end position="65"/>
    </location>
</feature>
<comment type="caution">
    <text evidence="2">The sequence shown here is derived from an EMBL/GenBank/DDBJ whole genome shotgun (WGS) entry which is preliminary data.</text>
</comment>
<sequence>MLDDLYPAVTPKHEAGNPTAFTNEVQAAAEHLLAAVDGKPKEVFGGTYSQIKEVLGKIHESGYFDQAQVYEGFVEGEVIIESETVPIETVHNHESVPPQGQLQQPPQIMPNIESLTIEVRPAVHPQQPPIEPQAPIEQQLPPEQIYYQPVPPQPQPQPQPLRPITEESEIDQPEQIPTQTFTNQNFGNHVPPPHGVPMPTHFPGMPNNLPPTNHQVVPPVGNNGIDETLIQPEEQVPHKEVPAGVNRVHHGPPLITSHSIKIITGIIIDQDPKTRIEVAVLGLLIITGIINNEMPHCLILISLLYH</sequence>
<protein>
    <recommendedName>
        <fullName evidence="1">Caprin-1 dimerization domain-containing protein</fullName>
    </recommendedName>
</protein>
<dbReference type="InterPro" id="IPR041637">
    <property type="entry name" value="Caprin-1_dimer"/>
</dbReference>
<keyword evidence="3" id="KW-1185">Reference proteome</keyword>
<evidence type="ECO:0000259" key="1">
    <source>
        <dbReference type="Pfam" id="PF18293"/>
    </source>
</evidence>
<dbReference type="EMBL" id="JAPWTJ010000567">
    <property type="protein sequence ID" value="KAJ8977266.1"/>
    <property type="molecule type" value="Genomic_DNA"/>
</dbReference>
<evidence type="ECO:0000313" key="3">
    <source>
        <dbReference type="Proteomes" id="UP001162164"/>
    </source>
</evidence>
<reference evidence="2" key="1">
    <citation type="journal article" date="2023" name="Insect Mol. Biol.">
        <title>Genome sequencing provides insights into the evolution of gene families encoding plant cell wall-degrading enzymes in longhorned beetles.</title>
        <authorList>
            <person name="Shin N.R."/>
            <person name="Okamura Y."/>
            <person name="Kirsch R."/>
            <person name="Pauchet Y."/>
        </authorList>
    </citation>
    <scope>NUCLEOTIDE SEQUENCE</scope>
    <source>
        <strain evidence="2">MMC_N1</strain>
    </source>
</reference>
<gene>
    <name evidence="2" type="ORF">NQ317_003968</name>
</gene>
<name>A0ABQ9JGC7_9CUCU</name>